<dbReference type="PANTHER" id="PTHR24198:SF194">
    <property type="entry name" value="INVERSIN-A"/>
    <property type="match status" value="1"/>
</dbReference>
<dbReference type="RefSeq" id="XP_013759087.1">
    <property type="nucleotide sequence ID" value="XM_013903633.1"/>
</dbReference>
<reference evidence="5 6" key="1">
    <citation type="submission" date="2010-05" db="EMBL/GenBank/DDBJ databases">
        <title>The Genome Sequence of Thecamonas trahens ATCC 50062.</title>
        <authorList>
            <consortium name="The Broad Institute Genome Sequencing Platform"/>
            <person name="Russ C."/>
            <person name="Cuomo C."/>
            <person name="Shea T."/>
            <person name="Young S.K."/>
            <person name="Zeng Q."/>
            <person name="Koehrsen M."/>
            <person name="Haas B."/>
            <person name="Borodovsky M."/>
            <person name="Guigo R."/>
            <person name="Alvarado L."/>
            <person name="Berlin A."/>
            <person name="Bochicchio J."/>
            <person name="Borenstein D."/>
            <person name="Chapman S."/>
            <person name="Chen Z."/>
            <person name="Freedman E."/>
            <person name="Gellesch M."/>
            <person name="Goldberg J."/>
            <person name="Griggs A."/>
            <person name="Gujja S."/>
            <person name="Heilman E."/>
            <person name="Heiman D."/>
            <person name="Hepburn T."/>
            <person name="Howarth C."/>
            <person name="Jen D."/>
            <person name="Larson L."/>
            <person name="Mehta T."/>
            <person name="Park D."/>
            <person name="Pearson M."/>
            <person name="Roberts A."/>
            <person name="Saif S."/>
            <person name="Shenoy N."/>
            <person name="Sisk P."/>
            <person name="Stolte C."/>
            <person name="Sykes S."/>
            <person name="Thomson T."/>
            <person name="Walk T."/>
            <person name="White J."/>
            <person name="Yandava C."/>
            <person name="Burger G."/>
            <person name="Gray M.W."/>
            <person name="Holland P.W.H."/>
            <person name="King N."/>
            <person name="Lang F.B.F."/>
            <person name="Roger A.J."/>
            <person name="Ruiz-Trillo I."/>
            <person name="Lander E."/>
            <person name="Nusbaum C."/>
        </authorList>
    </citation>
    <scope>NUCLEOTIDE SEQUENCE [LARGE SCALE GENOMIC DNA]</scope>
    <source>
        <strain evidence="5 6">ATCC 50062</strain>
    </source>
</reference>
<feature type="region of interest" description="Disordered" evidence="4">
    <location>
        <begin position="479"/>
        <end position="519"/>
    </location>
</feature>
<dbReference type="InterPro" id="IPR036770">
    <property type="entry name" value="Ankyrin_rpt-contain_sf"/>
</dbReference>
<evidence type="ECO:0000256" key="2">
    <source>
        <dbReference type="ARBA" id="ARBA00023043"/>
    </source>
</evidence>
<protein>
    <submittedName>
        <fullName evidence="5">Uncharacterized protein</fullName>
    </submittedName>
</protein>
<organism evidence="5 6">
    <name type="scientific">Thecamonas trahens ATCC 50062</name>
    <dbReference type="NCBI Taxonomy" id="461836"/>
    <lineage>
        <taxon>Eukaryota</taxon>
        <taxon>Apusozoa</taxon>
        <taxon>Apusomonadida</taxon>
        <taxon>Apusomonadidae</taxon>
        <taxon>Thecamonas</taxon>
    </lineage>
</organism>
<keyword evidence="6" id="KW-1185">Reference proteome</keyword>
<feature type="compositionally biased region" description="Basic residues" evidence="4">
    <location>
        <begin position="495"/>
        <end position="506"/>
    </location>
</feature>
<keyword evidence="1" id="KW-0677">Repeat</keyword>
<feature type="repeat" description="ANK" evidence="3">
    <location>
        <begin position="797"/>
        <end position="829"/>
    </location>
</feature>
<evidence type="ECO:0000256" key="3">
    <source>
        <dbReference type="PROSITE-ProRule" id="PRU00023"/>
    </source>
</evidence>
<dbReference type="GeneID" id="25563855"/>
<dbReference type="PROSITE" id="PS50088">
    <property type="entry name" value="ANK_REPEAT"/>
    <property type="match status" value="2"/>
</dbReference>
<dbReference type="SMART" id="SM00248">
    <property type="entry name" value="ANK"/>
    <property type="match status" value="5"/>
</dbReference>
<evidence type="ECO:0000313" key="5">
    <source>
        <dbReference type="EMBL" id="KNC48072.1"/>
    </source>
</evidence>
<dbReference type="InterPro" id="IPR002110">
    <property type="entry name" value="Ankyrin_rpt"/>
</dbReference>
<evidence type="ECO:0000256" key="1">
    <source>
        <dbReference type="ARBA" id="ARBA00022737"/>
    </source>
</evidence>
<gene>
    <name evidence="5" type="ORF">AMSG_04303</name>
</gene>
<feature type="repeat" description="ANK" evidence="3">
    <location>
        <begin position="830"/>
        <end position="862"/>
    </location>
</feature>
<evidence type="ECO:0000256" key="4">
    <source>
        <dbReference type="SAM" id="MobiDB-lite"/>
    </source>
</evidence>
<dbReference type="PANTHER" id="PTHR24198">
    <property type="entry name" value="ANKYRIN REPEAT AND PROTEIN KINASE DOMAIN-CONTAINING PROTEIN"/>
    <property type="match status" value="1"/>
</dbReference>
<dbReference type="OrthoDB" id="539213at2759"/>
<proteinExistence type="predicted"/>
<accession>A0A0L0D6U4</accession>
<dbReference type="AlphaFoldDB" id="A0A0L0D6U4"/>
<dbReference type="PROSITE" id="PS50297">
    <property type="entry name" value="ANK_REP_REGION"/>
    <property type="match status" value="2"/>
</dbReference>
<dbReference type="Gene3D" id="1.25.40.20">
    <property type="entry name" value="Ankyrin repeat-containing domain"/>
    <property type="match status" value="1"/>
</dbReference>
<dbReference type="STRING" id="461836.A0A0L0D6U4"/>
<feature type="region of interest" description="Disordered" evidence="4">
    <location>
        <begin position="410"/>
        <end position="433"/>
    </location>
</feature>
<name>A0A0L0D6U4_THETB</name>
<dbReference type="eggNOG" id="KOG4177">
    <property type="taxonomic scope" value="Eukaryota"/>
</dbReference>
<dbReference type="Pfam" id="PF12796">
    <property type="entry name" value="Ank_2"/>
    <property type="match status" value="1"/>
</dbReference>
<dbReference type="Proteomes" id="UP000054408">
    <property type="component" value="Unassembled WGS sequence"/>
</dbReference>
<sequence length="974" mass="105227">MRKNSSLARLHTRTRSLREISEQRLSAIMTAAVAGPGPDSDGWEALESLGLARAESYSVPSLAGSVSVLPKDSMVADSEELNRTVAEMAAGKRQVRNGDLATQSFFVPTARQRRKRAGSNDSTRSERRISLGGLMDEARERAMRLGPRAEAEREYDLSASLLGRTMGLISLQLSSETTMFDLPLENGLRRICHFLHPQDVVALASTCYVLYDIILSDEPFWAALHSVALSKTQQRQPLASSRRMVAQPALLRSASTDGFFLGSRKMPSHEDMHVFFGDDELAHKPPPNPNRRKAIRSAALTAAADAASQPRASNSIWDVAPSYKAYRALQLDKLWAVFTTRELPLAILDTNLLQASEFSLHNLSRCDDTASSELSSAEYYSSYYSSDDEAPSCSDLVYAGSNTQISSSSCSNSECDGLSAPTTPSPSTSPLIASIPDPMDEPLQAGRAAIPAMELGGMLEASASSGSFHLSHLPLAPANPLSRIRNSPDVGPYTPRRRHHRRRHTPRVGAAAGGGSKEDEAWTKDSELLLAYTLRTGAHTRYRGGERRSLEAARMLSAASLVASPSDSALEERAARFELIAQQLFWAALANRPRVMSAVLNTNVHVASDERVMLLNAHVPRKLIGRIPVLTDRPPPRSVFGSDDAARCSEPALHTSQLLRALSLDVTSNHVCESEEAMTALGLDGLGPDRITTLLLEAIVAGATDTALYLVRLRDVNVNVPYSLPPLHVATLYSRPLIVRALLDTGMVNEEYFESTGLVSPLHVAAARGDMRTLHVLLAHSNIDVDTPTPIQGVLGGLYTPLMLAVSNNHIRVVKLLLHVGASPDVHRADGMTALFIAAHAGFDDIANLLLDAGASTSPPASSPGWWDVVARGFLTDLREKCLGGTGVVVDEGLVHYSDGGGGLTRPRAYSHLPAKTLSKSPSLYGHLESSKWARESYGPRPNLMDVAERVETRKRALTLASSVSRGRDTSVSG</sequence>
<keyword evidence="2 3" id="KW-0040">ANK repeat</keyword>
<dbReference type="EMBL" id="GL349449">
    <property type="protein sequence ID" value="KNC48072.1"/>
    <property type="molecule type" value="Genomic_DNA"/>
</dbReference>
<evidence type="ECO:0000313" key="6">
    <source>
        <dbReference type="Proteomes" id="UP000054408"/>
    </source>
</evidence>
<dbReference type="SUPFAM" id="SSF48403">
    <property type="entry name" value="Ankyrin repeat"/>
    <property type="match status" value="1"/>
</dbReference>